<evidence type="ECO:0000313" key="1">
    <source>
        <dbReference type="EMBL" id="MBB6557695.1"/>
    </source>
</evidence>
<dbReference type="Proteomes" id="UP000575083">
    <property type="component" value="Unassembled WGS sequence"/>
</dbReference>
<name>A0A7X0P9C5_9BURK</name>
<comment type="caution">
    <text evidence="1">The sequence shown here is derived from an EMBL/GenBank/DDBJ whole genome shotgun (WGS) entry which is preliminary data.</text>
</comment>
<gene>
    <name evidence="1" type="ORF">HNP48_000359</name>
</gene>
<keyword evidence="2" id="KW-1185">Reference proteome</keyword>
<proteinExistence type="predicted"/>
<reference evidence="1 2" key="1">
    <citation type="submission" date="2020-08" db="EMBL/GenBank/DDBJ databases">
        <title>Functional genomics of gut bacteria from endangered species of beetles.</title>
        <authorList>
            <person name="Carlos-Shanley C."/>
        </authorList>
    </citation>
    <scope>NUCLEOTIDE SEQUENCE [LARGE SCALE GENOMIC DNA]</scope>
    <source>
        <strain evidence="1 2">S00198</strain>
    </source>
</reference>
<accession>A0A7X0P9C5</accession>
<evidence type="ECO:0008006" key="3">
    <source>
        <dbReference type="Google" id="ProtNLM"/>
    </source>
</evidence>
<dbReference type="AlphaFoldDB" id="A0A7X0P9C5"/>
<dbReference type="EMBL" id="JACHLK010000001">
    <property type="protein sequence ID" value="MBB6557695.1"/>
    <property type="molecule type" value="Genomic_DNA"/>
</dbReference>
<dbReference type="Pfam" id="PF09965">
    <property type="entry name" value="DUF2199"/>
    <property type="match status" value="1"/>
</dbReference>
<evidence type="ECO:0000313" key="2">
    <source>
        <dbReference type="Proteomes" id="UP000575083"/>
    </source>
</evidence>
<dbReference type="InterPro" id="IPR018697">
    <property type="entry name" value="DUF2199"/>
</dbReference>
<protein>
    <recommendedName>
        <fullName evidence="3">DUF2199 domain-containing protein</fullName>
    </recommendedName>
</protein>
<dbReference type="RefSeq" id="WP_184855133.1">
    <property type="nucleotide sequence ID" value="NZ_JACHLK010000001.1"/>
</dbReference>
<sequence>MTGFLCATCGQTHDSIPMCLGAPVPELWHSIPEGERADRVHLSSDQCVIDGRHFFILGRILLPVIGGEDSFVWLAWVSLSEANFVRSGELWESEGREAEPPYFGWLQSALPGYTPGTLSLKTNVQTMPLGQRPLITLEPTDHPLAVEQREGITMARVQQIAEAALHG</sequence>
<organism evidence="1 2">
    <name type="scientific">Acidovorax soli</name>
    <dbReference type="NCBI Taxonomy" id="592050"/>
    <lineage>
        <taxon>Bacteria</taxon>
        <taxon>Pseudomonadati</taxon>
        <taxon>Pseudomonadota</taxon>
        <taxon>Betaproteobacteria</taxon>
        <taxon>Burkholderiales</taxon>
        <taxon>Comamonadaceae</taxon>
        <taxon>Acidovorax</taxon>
    </lineage>
</organism>